<dbReference type="AlphaFoldDB" id="A0A7S0DME2"/>
<feature type="domain" description="PRMT5 arginine-N-methyltransferase" evidence="8">
    <location>
        <begin position="218"/>
        <end position="377"/>
    </location>
</feature>
<feature type="domain" description="PRMT5 oligomerisation" evidence="10">
    <location>
        <begin position="381"/>
        <end position="544"/>
    </location>
</feature>
<evidence type="ECO:0000256" key="4">
    <source>
        <dbReference type="PIRNR" id="PIRNR015894"/>
    </source>
</evidence>
<dbReference type="EMBL" id="HBEM01027152">
    <property type="protein sequence ID" value="CAD8459536.1"/>
    <property type="molecule type" value="Transcribed_RNA"/>
</dbReference>
<dbReference type="GO" id="GO:0005829">
    <property type="term" value="C:cytosol"/>
    <property type="evidence" value="ECO:0007669"/>
    <property type="project" value="TreeGrafter"/>
</dbReference>
<dbReference type="FunFam" id="2.70.160.11:FF:000003">
    <property type="entry name" value="Protein arginine N-methyltransferase 5"/>
    <property type="match status" value="1"/>
</dbReference>
<evidence type="ECO:0000256" key="6">
    <source>
        <dbReference type="PIRSR" id="PIRSR015894-2"/>
    </source>
</evidence>
<dbReference type="Gene3D" id="2.70.160.11">
    <property type="entry name" value="Hnrnp arginine n-methyltransferase1"/>
    <property type="match status" value="1"/>
</dbReference>
<dbReference type="PANTHER" id="PTHR10738:SF0">
    <property type="entry name" value="PROTEIN ARGININE N-METHYLTRANSFERASE 5"/>
    <property type="match status" value="1"/>
</dbReference>
<dbReference type="Gene3D" id="3.40.50.150">
    <property type="entry name" value="Vaccinia Virus protein VP39"/>
    <property type="match status" value="1"/>
</dbReference>
<keyword evidence="2 4" id="KW-0808">Transferase</keyword>
<dbReference type="SUPFAM" id="SSF53335">
    <property type="entry name" value="S-adenosyl-L-methionine-dependent methyltransferases"/>
    <property type="match status" value="1"/>
</dbReference>
<feature type="active site" description="Proton donor/acceptor" evidence="5">
    <location>
        <position position="357"/>
    </location>
</feature>
<dbReference type="GO" id="GO:0005634">
    <property type="term" value="C:nucleus"/>
    <property type="evidence" value="ECO:0007669"/>
    <property type="project" value="TreeGrafter"/>
</dbReference>
<feature type="binding site" evidence="6">
    <location>
        <position position="305"/>
    </location>
    <ligand>
        <name>S-adenosyl-L-methionine</name>
        <dbReference type="ChEBI" id="CHEBI:59789"/>
    </ligand>
</feature>
<proteinExistence type="inferred from homology"/>
<evidence type="ECO:0000259" key="9">
    <source>
        <dbReference type="Pfam" id="PF17285"/>
    </source>
</evidence>
<dbReference type="GO" id="GO:0016274">
    <property type="term" value="F:protein-arginine N-methyltransferase activity"/>
    <property type="evidence" value="ECO:0007669"/>
    <property type="project" value="InterPro"/>
</dbReference>
<dbReference type="InterPro" id="IPR029063">
    <property type="entry name" value="SAM-dependent_MTases_sf"/>
</dbReference>
<organism evidence="11">
    <name type="scientific">Amorphochlora amoebiformis</name>
    <dbReference type="NCBI Taxonomy" id="1561963"/>
    <lineage>
        <taxon>Eukaryota</taxon>
        <taxon>Sar</taxon>
        <taxon>Rhizaria</taxon>
        <taxon>Cercozoa</taxon>
        <taxon>Chlorarachniophyceae</taxon>
        <taxon>Amorphochlora</taxon>
    </lineage>
</organism>
<dbReference type="GO" id="GO:0006355">
    <property type="term" value="P:regulation of DNA-templated transcription"/>
    <property type="evidence" value="ECO:0007669"/>
    <property type="project" value="TreeGrafter"/>
</dbReference>
<sequence>MSGAHWTAYVVGKLSEWTEEDSKCKARVTNSSRIYFQELAWATHLNIGVVTAKPDLRAYLNFARLMSQGLNSTGALHFWVDIPMVAPKLPTVVANTLSPGEEPWEVWNTIRTMCEGNRRLGVLLRMPDKLPKEDIIQRWKAEPIRGLVVPTTAFTASKDLIPKLSKEYAKAFLGLITADTRIIISGSSIYPNGHEPFLGALRSLWQSLPPPTEDVTVGIPYRDFLQAPLQPLMDNLQSQTYEVFEKDPVKYSQYQKAIYTALTTKYKDEKSVCVVVVGAGRGPLVRCALRASQEAKKDLRLYAVEKNPNAIVTLRNAEKEEWKGRVKVIQSDMRQWEPDEKADILVSELLGSFGDNELSPECLDGAQHSIKTSGISIPKDSTSYLQPVAAPKVWGDLQSQHTIKAFETPYVVLLHRFCPLAQSEACFKFVHPNHEKPLDNTREKLIRFQPAKIDSILHGFAGYFESTLYEEVNISIRPKTFSKGMFSWFPIFFPLCIPLKINKGQTVEMKIWRRNDESKVWYEWCVIKPSLTPIHNSNGRSYHIGLR</sequence>
<dbReference type="Pfam" id="PF17285">
    <property type="entry name" value="PRMT5_TIM"/>
    <property type="match status" value="1"/>
</dbReference>
<dbReference type="CDD" id="cd02440">
    <property type="entry name" value="AdoMet_MTases"/>
    <property type="match status" value="1"/>
</dbReference>
<dbReference type="PIRSF" id="PIRSF015894">
    <property type="entry name" value="Skb1_MeTrfase"/>
    <property type="match status" value="1"/>
</dbReference>
<evidence type="ECO:0000259" key="8">
    <source>
        <dbReference type="Pfam" id="PF05185"/>
    </source>
</evidence>
<evidence type="ECO:0000256" key="3">
    <source>
        <dbReference type="ARBA" id="ARBA00022691"/>
    </source>
</evidence>
<keyword evidence="1 4" id="KW-0489">Methyltransferase</keyword>
<dbReference type="GO" id="GO:0032259">
    <property type="term" value="P:methylation"/>
    <property type="evidence" value="ECO:0007669"/>
    <property type="project" value="UniProtKB-KW"/>
</dbReference>
<comment type="similarity">
    <text evidence="4">Belongs to the class I-like SAM-binding methyltransferase superfamily.</text>
</comment>
<feature type="binding site" evidence="6">
    <location>
        <begin position="250"/>
        <end position="251"/>
    </location>
    <ligand>
        <name>S-adenosyl-L-methionine</name>
        <dbReference type="ChEBI" id="CHEBI:59789"/>
    </ligand>
</feature>
<dbReference type="InterPro" id="IPR025799">
    <property type="entry name" value="Arg_MeTrfase"/>
</dbReference>
<gene>
    <name evidence="11" type="ORF">LAMO00422_LOCUS18489</name>
</gene>
<evidence type="ECO:0000256" key="7">
    <source>
        <dbReference type="PIRSR" id="PIRSR015894-3"/>
    </source>
</evidence>
<protein>
    <recommendedName>
        <fullName evidence="4">Protein arginine N-methyltransferase</fullName>
    </recommendedName>
</protein>
<evidence type="ECO:0000256" key="5">
    <source>
        <dbReference type="PIRSR" id="PIRSR015894-1"/>
    </source>
</evidence>
<feature type="active site" description="Proton donor/acceptor" evidence="5">
    <location>
        <position position="348"/>
    </location>
</feature>
<feature type="binding site" evidence="6">
    <location>
        <position position="241"/>
    </location>
    <ligand>
        <name>S-adenosyl-L-methionine</name>
        <dbReference type="ChEBI" id="CHEBI:59789"/>
    </ligand>
</feature>
<feature type="site" description="Critical for specifying symmetric addition of methyl groups" evidence="7">
    <location>
        <position position="244"/>
    </location>
</feature>
<evidence type="ECO:0000259" key="10">
    <source>
        <dbReference type="Pfam" id="PF17286"/>
    </source>
</evidence>
<evidence type="ECO:0000256" key="2">
    <source>
        <dbReference type="ARBA" id="ARBA00022679"/>
    </source>
</evidence>
<dbReference type="PANTHER" id="PTHR10738">
    <property type="entry name" value="PROTEIN ARGININE N-METHYLTRANSFERASE 5"/>
    <property type="match status" value="1"/>
</dbReference>
<dbReference type="InterPro" id="IPR035075">
    <property type="entry name" value="PRMT5"/>
</dbReference>
<accession>A0A7S0DME2</accession>
<dbReference type="Gene3D" id="3.20.20.150">
    <property type="entry name" value="Divalent-metal-dependent TIM barrel enzymes"/>
    <property type="match status" value="1"/>
</dbReference>
<dbReference type="InterPro" id="IPR035248">
    <property type="entry name" value="PRMT5_C"/>
</dbReference>
<keyword evidence="3 4" id="KW-0949">S-adenosyl-L-methionine</keyword>
<dbReference type="InterPro" id="IPR035247">
    <property type="entry name" value="PRMT5_TIM"/>
</dbReference>
<reference evidence="11" key="1">
    <citation type="submission" date="2021-01" db="EMBL/GenBank/DDBJ databases">
        <authorList>
            <person name="Corre E."/>
            <person name="Pelletier E."/>
            <person name="Niang G."/>
            <person name="Scheremetjew M."/>
            <person name="Finn R."/>
            <person name="Kale V."/>
            <person name="Holt S."/>
            <person name="Cochrane G."/>
            <person name="Meng A."/>
            <person name="Brown T."/>
            <person name="Cohen L."/>
        </authorList>
    </citation>
    <scope>NUCLEOTIDE SEQUENCE</scope>
    <source>
        <strain evidence="11">CCMP2058</strain>
    </source>
</reference>
<dbReference type="PROSITE" id="PS51678">
    <property type="entry name" value="SAM_MT_PRMT"/>
    <property type="match status" value="1"/>
</dbReference>
<dbReference type="Pfam" id="PF05185">
    <property type="entry name" value="PRMT5"/>
    <property type="match status" value="1"/>
</dbReference>
<evidence type="ECO:0000313" key="11">
    <source>
        <dbReference type="EMBL" id="CAD8459536.1"/>
    </source>
</evidence>
<dbReference type="Pfam" id="PF17286">
    <property type="entry name" value="PRMT5_C"/>
    <property type="match status" value="1"/>
</dbReference>
<name>A0A7S0DME2_9EUKA</name>
<dbReference type="InterPro" id="IPR007857">
    <property type="entry name" value="Arg_MeTrfase_PRMT5"/>
</dbReference>
<feature type="binding site" evidence="6">
    <location>
        <begin position="332"/>
        <end position="333"/>
    </location>
    <ligand>
        <name>S-adenosyl-L-methionine</name>
        <dbReference type="ChEBI" id="CHEBI:59789"/>
    </ligand>
</feature>
<feature type="domain" description="PRMT5 TIM barrel" evidence="9">
    <location>
        <begin position="2"/>
        <end position="204"/>
    </location>
</feature>
<evidence type="ECO:0000256" key="1">
    <source>
        <dbReference type="ARBA" id="ARBA00022603"/>
    </source>
</evidence>